<organism evidence="1 2">
    <name type="scientific">Microbotryum silenes-dioicae</name>
    <dbReference type="NCBI Taxonomy" id="796604"/>
    <lineage>
        <taxon>Eukaryota</taxon>
        <taxon>Fungi</taxon>
        <taxon>Dikarya</taxon>
        <taxon>Basidiomycota</taxon>
        <taxon>Pucciniomycotina</taxon>
        <taxon>Microbotryomycetes</taxon>
        <taxon>Microbotryales</taxon>
        <taxon>Microbotryaceae</taxon>
        <taxon>Microbotryum</taxon>
    </lineage>
</organism>
<name>A0A2X0PNJ4_9BASI</name>
<dbReference type="EMBL" id="FQNC01000089">
    <property type="protein sequence ID" value="SGZ28722.1"/>
    <property type="molecule type" value="Genomic_DNA"/>
</dbReference>
<evidence type="ECO:0000313" key="1">
    <source>
        <dbReference type="EMBL" id="SGZ28722.1"/>
    </source>
</evidence>
<sequence>MPSREAAARNRSTRRRANWFFQTSGSVGQCANSAVRGPPACHGASLHGAPPSFSLLLFTPYPSPPPARDIRLKRSSRKLCNEYGSKKWLPHAA</sequence>
<reference evidence="1 2" key="1">
    <citation type="submission" date="2016-11" db="EMBL/GenBank/DDBJ databases">
        <authorList>
            <person name="Jaros S."/>
            <person name="Januszkiewicz K."/>
            <person name="Wedrychowicz H."/>
        </authorList>
    </citation>
    <scope>NUCLEOTIDE SEQUENCE [LARGE SCALE GENOMIC DNA]</scope>
</reference>
<gene>
    <name evidence="1" type="primary">BQ5605_C027g10423</name>
    <name evidence="1" type="ORF">BQ5605_C027G10423</name>
</gene>
<evidence type="ECO:0000313" key="2">
    <source>
        <dbReference type="Proteomes" id="UP000249464"/>
    </source>
</evidence>
<protein>
    <submittedName>
        <fullName evidence="1">BQ5605_C027g10423 protein</fullName>
    </submittedName>
</protein>
<dbReference type="AlphaFoldDB" id="A0A2X0PNJ4"/>
<dbReference type="Proteomes" id="UP000249464">
    <property type="component" value="Unassembled WGS sequence"/>
</dbReference>
<proteinExistence type="predicted"/>
<keyword evidence="2" id="KW-1185">Reference proteome</keyword>
<accession>A0A2X0PNJ4</accession>